<name>A0ABT7UZI9_9LACO</name>
<reference evidence="2 3" key="2">
    <citation type="submission" date="2023-06" db="EMBL/GenBank/DDBJ databases">
        <authorList>
            <person name="Zeman M."/>
            <person name="Kubasova T."/>
            <person name="Jahodarova E."/>
            <person name="Nykrynova M."/>
            <person name="Rychlik I."/>
        </authorList>
    </citation>
    <scope>NUCLEOTIDE SEQUENCE [LARGE SCALE GENOMIC DNA]</scope>
    <source>
        <strain evidence="2 3">161_Gplus</strain>
    </source>
</reference>
<gene>
    <name evidence="2" type="ORF">QUW44_04860</name>
</gene>
<organism evidence="2 3">
    <name type="scientific">Limosilactobacillus pontis</name>
    <dbReference type="NCBI Taxonomy" id="35787"/>
    <lineage>
        <taxon>Bacteria</taxon>
        <taxon>Bacillati</taxon>
        <taxon>Bacillota</taxon>
        <taxon>Bacilli</taxon>
        <taxon>Lactobacillales</taxon>
        <taxon>Lactobacillaceae</taxon>
        <taxon>Limosilactobacillus</taxon>
    </lineage>
</organism>
<evidence type="ECO:0000313" key="2">
    <source>
        <dbReference type="EMBL" id="MDM8266492.1"/>
    </source>
</evidence>
<feature type="transmembrane region" description="Helical" evidence="1">
    <location>
        <begin position="7"/>
        <end position="26"/>
    </location>
</feature>
<evidence type="ECO:0000313" key="3">
    <source>
        <dbReference type="Proteomes" id="UP001529343"/>
    </source>
</evidence>
<keyword evidence="1" id="KW-1133">Transmembrane helix</keyword>
<dbReference type="EMBL" id="JAUDDW010000014">
    <property type="protein sequence ID" value="MDM8266492.1"/>
    <property type="molecule type" value="Genomic_DNA"/>
</dbReference>
<evidence type="ECO:0000256" key="1">
    <source>
        <dbReference type="SAM" id="Phobius"/>
    </source>
</evidence>
<dbReference type="RefSeq" id="WP_289586104.1">
    <property type="nucleotide sequence ID" value="NZ_JAUDDW010000014.1"/>
</dbReference>
<keyword evidence="3" id="KW-1185">Reference proteome</keyword>
<proteinExistence type="predicted"/>
<dbReference type="Proteomes" id="UP001529343">
    <property type="component" value="Unassembled WGS sequence"/>
</dbReference>
<sequence>MKQWIKAVAAVIGIFVVIMAILSGMYNLCKPLWIVVIILIYVICIVDFTRQLHNGFTGEVYATVTAKDLMRHFFVELGAHEDTYSKEEKENLSRLIIELNRYNQLHNNPEERIKLVYKAGEK</sequence>
<keyword evidence="1" id="KW-0812">Transmembrane</keyword>
<keyword evidence="1" id="KW-0472">Membrane</keyword>
<accession>A0ABT7UZI9</accession>
<protein>
    <submittedName>
        <fullName evidence="2">Uncharacterized protein</fullName>
    </submittedName>
</protein>
<feature type="transmembrane region" description="Helical" evidence="1">
    <location>
        <begin position="32"/>
        <end position="49"/>
    </location>
</feature>
<reference evidence="3" key="1">
    <citation type="submission" date="2023-06" db="EMBL/GenBank/DDBJ databases">
        <title>Identification and characterization of horizontal gene transfer across gut microbiota members of farm animals based on homology search.</title>
        <authorList>
            <person name="Zeman M."/>
            <person name="Kubasova T."/>
            <person name="Jahodarova E."/>
            <person name="Nykrynova M."/>
            <person name="Rychlik I."/>
        </authorList>
    </citation>
    <scope>NUCLEOTIDE SEQUENCE [LARGE SCALE GENOMIC DNA]</scope>
    <source>
        <strain evidence="3">161_Gplus</strain>
    </source>
</reference>
<comment type="caution">
    <text evidence="2">The sequence shown here is derived from an EMBL/GenBank/DDBJ whole genome shotgun (WGS) entry which is preliminary data.</text>
</comment>